<protein>
    <submittedName>
        <fullName evidence="2">Glycosyltransferase family 4 protein</fullName>
    </submittedName>
</protein>
<dbReference type="InterPro" id="IPR028098">
    <property type="entry name" value="Glyco_trans_4-like_N"/>
</dbReference>
<dbReference type="Pfam" id="PF13692">
    <property type="entry name" value="Glyco_trans_1_4"/>
    <property type="match status" value="1"/>
</dbReference>
<keyword evidence="3" id="KW-1185">Reference proteome</keyword>
<dbReference type="RefSeq" id="WP_222824293.1">
    <property type="nucleotide sequence ID" value="NZ_JAHWXP010000002.1"/>
</dbReference>
<dbReference type="Gene3D" id="3.40.50.2000">
    <property type="entry name" value="Glycogen Phosphorylase B"/>
    <property type="match status" value="2"/>
</dbReference>
<evidence type="ECO:0000259" key="1">
    <source>
        <dbReference type="Pfam" id="PF13579"/>
    </source>
</evidence>
<accession>A0ABS7PC47</accession>
<dbReference type="Proteomes" id="UP000759298">
    <property type="component" value="Unassembled WGS sequence"/>
</dbReference>
<dbReference type="CDD" id="cd03794">
    <property type="entry name" value="GT4_WbuB-like"/>
    <property type="match status" value="1"/>
</dbReference>
<dbReference type="SUPFAM" id="SSF53756">
    <property type="entry name" value="UDP-Glycosyltransferase/glycogen phosphorylase"/>
    <property type="match status" value="1"/>
</dbReference>
<organism evidence="2 3">
    <name type="scientific">Alteriqipengyuania abyssalis</name>
    <dbReference type="NCBI Taxonomy" id="2860200"/>
    <lineage>
        <taxon>Bacteria</taxon>
        <taxon>Pseudomonadati</taxon>
        <taxon>Pseudomonadota</taxon>
        <taxon>Alphaproteobacteria</taxon>
        <taxon>Sphingomonadales</taxon>
        <taxon>Erythrobacteraceae</taxon>
        <taxon>Alteriqipengyuania</taxon>
    </lineage>
</organism>
<name>A0ABS7PC47_9SPHN</name>
<reference evidence="2 3" key="1">
    <citation type="submission" date="2021-07" db="EMBL/GenBank/DDBJ databases">
        <title>Alteriqipengyuania abyssalis NZ-12B nov, sp.nov isolated from deep sea sponge in pacific ocean.</title>
        <authorList>
            <person name="Tareen S."/>
            <person name="Wink J."/>
        </authorList>
    </citation>
    <scope>NUCLEOTIDE SEQUENCE [LARGE SCALE GENOMIC DNA]</scope>
    <source>
        <strain evidence="2 3">NZ-12B</strain>
    </source>
</reference>
<gene>
    <name evidence="2" type="ORF">KYN89_06175</name>
</gene>
<proteinExistence type="predicted"/>
<sequence>MHDIRHPAAEGSADVSAGDPRKLKILILSQYFWPEGFRVNDLSSELIARGHEVTVLTGLPNYPDGKIFADFRENPGKYSSFEGAPVHRVPVIPRGNSSLKLMLNYLSFALSGTIFGPGKLRGQRFDAIFVFQTSPITSALPALWIGWRKRAPVLMWVLDLWPDTLSAIGVVKSPALLGLVGKLVSFIYKRCARILVQSRAFYNNVERYAGGTDTIRYFPGWPEPVFQNAVDGLDPPPELSPYADDFKVMFAGNLGQAQDIPAIIEAADVLRDEPALRWIIVGEGRAGDDARAEVARRGLEGKVIFAGRHPLERMPSFFSAADALLVTLRDEPIWSMTIPGKVQSYLASGRPLLGMFNGEGGRVIREAEAGMTAPAGDYRTLADNVRTMMRMSREERAELGRNGRAYAQAHFNRAALIASLEEWIVELGDKTTAERQHA</sequence>
<dbReference type="PANTHER" id="PTHR12526">
    <property type="entry name" value="GLYCOSYLTRANSFERASE"/>
    <property type="match status" value="1"/>
</dbReference>
<evidence type="ECO:0000313" key="3">
    <source>
        <dbReference type="Proteomes" id="UP000759298"/>
    </source>
</evidence>
<dbReference type="EMBL" id="JAHWXP010000002">
    <property type="protein sequence ID" value="MBY8336629.1"/>
    <property type="molecule type" value="Genomic_DNA"/>
</dbReference>
<dbReference type="PANTHER" id="PTHR12526:SF622">
    <property type="entry name" value="GLYCOSYLTRANSFERASE (GROUP I)"/>
    <property type="match status" value="1"/>
</dbReference>
<dbReference type="Pfam" id="PF13579">
    <property type="entry name" value="Glyco_trans_4_4"/>
    <property type="match status" value="1"/>
</dbReference>
<feature type="domain" description="Glycosyltransferase subfamily 4-like N-terminal" evidence="1">
    <location>
        <begin position="38"/>
        <end position="219"/>
    </location>
</feature>
<comment type="caution">
    <text evidence="2">The sequence shown here is derived from an EMBL/GenBank/DDBJ whole genome shotgun (WGS) entry which is preliminary data.</text>
</comment>
<evidence type="ECO:0000313" key="2">
    <source>
        <dbReference type="EMBL" id="MBY8336629.1"/>
    </source>
</evidence>